<sequence length="1058" mass="110119">MKHSYSPLTSWLRWLCLCLLLAMPGLGFAQTVTLTPNTAGDPQDFNSVQVGNVSGSKAYTVTGNALTGDVTIAIPQYFEGSKDNANFSTSTVVFAKNGTSLPAGSILYLHYKPAQPGSDTTFVNATTNKKSSPPVSSNYIQLVGTGTPGSPIIMVNPNALPNFGSQATGTASGSSKRVAVTGSSLTANITVQAPTGFVVSSDSITYGTTATLVQTGGTVSTTLYVKFKPTAAGDINGNVTLSSTGATDKTVGVSGNGLAPTPTLSVSPTTSTDFASVVVGNSSTVNGSFTVSGQNLQSSVTVTPPTGFRIRTGSNVFSTNAIVLTQANGTLLQTIIDVQFTPIVAQSYQASVSLSTTNTSATIAVSGTGSPAPATATLNVSPASLDFGVVTSSGSAGVLRFDVSGTKLSADAVLTPSSTNIQIRNASIGGPFLNNPITLAQTDGTVVVQTIEVRLVASIPKGAYEQQVGITSSGAPDVQKAVLATNPSGAVSAISVSIPASNDFIFAAQRDNISASQSYTVSANNLLQDLVVAPTGPNASYFEVSSDNSKFYRQLSIPRNTTDNNVALTTIYVRFVPGPNQFTVIATISNSSSPAPAADLQVSGISQPTIRLSNFPVAFPDVVKGNVSAPVSARLQGFLIAGTVNVQFPSDPGADSAFPDRNPEGLPQYEFSFDNGASYSKSMDITPNDAGNFVRDIKVRFAPVRVGDATSAMQFRNASLNNDNGTAYQPLPNSGSVVSGYSIAIEPTAQSTAIIVRSADRTSATITFRLSNPPAGTSYGANRLVIASTTYSQLPPSLFPVDKSTKYTPGNFSNGAYEFGAPANSRVEASGNTFTVFKAADTSFTVSKLDPDLTYYFYSFEYNSDRLAGAENYLVPNNQPLAPLPVELVSFTAQLRNKQVNLNWVTASEKNSRSFDVQRSSNGQTFATVLTKSAQGNSSARTTYDAVDRQPLPGLSYYRLKQIDNDGTVAYSPVVSVQSDGAVDISIYPNPTSGKVTITLPAALAASAPRVRISDLMGRVVQEVSLPASGEIDLGALPAGTYLLNVGGQQVRSRVVKY</sequence>
<dbReference type="NCBIfam" id="TIGR04183">
    <property type="entry name" value="Por_Secre_tail"/>
    <property type="match status" value="1"/>
</dbReference>
<dbReference type="OrthoDB" id="1443240at2"/>
<evidence type="ECO:0000313" key="4">
    <source>
        <dbReference type="Proteomes" id="UP000245999"/>
    </source>
</evidence>
<feature type="signal peptide" evidence="1">
    <location>
        <begin position="1"/>
        <end position="29"/>
    </location>
</feature>
<name>A0A2Z3GLV4_9BACT</name>
<feature type="chain" id="PRO_5016295306" description="Secretion system C-terminal sorting domain-containing protein" evidence="1">
    <location>
        <begin position="30"/>
        <end position="1058"/>
    </location>
</feature>
<organism evidence="3 4">
    <name type="scientific">Hymenobacter nivis</name>
    <dbReference type="NCBI Taxonomy" id="1850093"/>
    <lineage>
        <taxon>Bacteria</taxon>
        <taxon>Pseudomonadati</taxon>
        <taxon>Bacteroidota</taxon>
        <taxon>Cytophagia</taxon>
        <taxon>Cytophagales</taxon>
        <taxon>Hymenobacteraceae</taxon>
        <taxon>Hymenobacter</taxon>
    </lineage>
</organism>
<dbReference type="EMBL" id="CP029145">
    <property type="protein sequence ID" value="AWM35219.1"/>
    <property type="molecule type" value="Genomic_DNA"/>
</dbReference>
<accession>A0A2Z3GLV4</accession>
<dbReference type="Pfam" id="PF18962">
    <property type="entry name" value="Por_Secre_tail"/>
    <property type="match status" value="1"/>
</dbReference>
<evidence type="ECO:0000313" key="3">
    <source>
        <dbReference type="EMBL" id="AWM35219.1"/>
    </source>
</evidence>
<keyword evidence="4" id="KW-1185">Reference proteome</keyword>
<dbReference type="InterPro" id="IPR026444">
    <property type="entry name" value="Secre_tail"/>
</dbReference>
<dbReference type="Proteomes" id="UP000245999">
    <property type="component" value="Chromosome"/>
</dbReference>
<dbReference type="AlphaFoldDB" id="A0A2Z3GLV4"/>
<keyword evidence="1" id="KW-0732">Signal</keyword>
<proteinExistence type="predicted"/>
<feature type="domain" description="Secretion system C-terminal sorting" evidence="2">
    <location>
        <begin position="987"/>
        <end position="1050"/>
    </location>
</feature>
<evidence type="ECO:0000256" key="1">
    <source>
        <dbReference type="SAM" id="SignalP"/>
    </source>
</evidence>
<gene>
    <name evidence="3" type="ORF">DDQ68_22090</name>
</gene>
<reference evidence="4" key="1">
    <citation type="submission" date="2018-04" db="EMBL/GenBank/DDBJ databases">
        <title>Complete genome of Antarctic heterotrophic bacterium Hymenobacter nivis.</title>
        <authorList>
            <person name="Terashima M."/>
        </authorList>
    </citation>
    <scope>NUCLEOTIDE SEQUENCE [LARGE SCALE GENOMIC DNA]</scope>
    <source>
        <strain evidence="4">NBRC 111535</strain>
    </source>
</reference>
<dbReference type="KEGG" id="hnv:DDQ68_22090"/>
<evidence type="ECO:0000259" key="2">
    <source>
        <dbReference type="Pfam" id="PF18962"/>
    </source>
</evidence>
<protein>
    <recommendedName>
        <fullName evidence="2">Secretion system C-terminal sorting domain-containing protein</fullName>
    </recommendedName>
</protein>